<dbReference type="RefSeq" id="WP_144036723.1">
    <property type="nucleotide sequence ID" value="NZ_NISJ01000003.1"/>
</dbReference>
<gene>
    <name evidence="1" type="ORF">CDQ91_07840</name>
</gene>
<dbReference type="OrthoDB" id="9792653at2"/>
<proteinExistence type="predicted"/>
<dbReference type="EMBL" id="NISJ01000003">
    <property type="protein sequence ID" value="OWQ98388.1"/>
    <property type="molecule type" value="Genomic_DNA"/>
</dbReference>
<evidence type="ECO:0000313" key="1">
    <source>
        <dbReference type="EMBL" id="OWQ98388.1"/>
    </source>
</evidence>
<accession>A0A246JYZ1</accession>
<dbReference type="AlphaFoldDB" id="A0A246JYZ1"/>
<evidence type="ECO:0000313" key="2">
    <source>
        <dbReference type="Proteomes" id="UP000197097"/>
    </source>
</evidence>
<protein>
    <recommendedName>
        <fullName evidence="3">DUF4375 domain-containing protein</fullName>
    </recommendedName>
</protein>
<dbReference type="Proteomes" id="UP000197097">
    <property type="component" value="Unassembled WGS sequence"/>
</dbReference>
<keyword evidence="2" id="KW-1185">Reference proteome</keyword>
<evidence type="ECO:0008006" key="3">
    <source>
        <dbReference type="Google" id="ProtNLM"/>
    </source>
</evidence>
<comment type="caution">
    <text evidence="1">The sequence shown here is derived from an EMBL/GenBank/DDBJ whole genome shotgun (WGS) entry which is preliminary data.</text>
</comment>
<sequence length="349" mass="38707">MNTNNNSGMAILFLVALLLAWPTFGISILLWLGLVFVQTKPKIEKIDRAKEVASVIHPLFTGRHADFYRALDVPLVFQPRDQQRDAVQAGQHIVNYLAYNPEEAAIFMQGLAKWKDKGSAGLCHPVAAAEFERDFEAKREIHLTSYRAIQALMANNPSLHCFRNVDFSKLSTEIAAIEFKISSGQLPTANALPSRSNATSKEAQNERGFFAAFDDQRQAVNGMPLAEQRRFHEEMGLGFSLAWKGAGVLSDIAKIADRHFSKDKSELIDFAIQHLGSEGGGIPTAYSEFSYDDIVAYIHLNRCAITTSIENPINGWMQFQHELGGRCYEVTLGRAFDGIGAVLQSRAIS</sequence>
<organism evidence="1 2">
    <name type="scientific">Sphingopyxis witflariensis</name>
    <dbReference type="NCBI Taxonomy" id="173675"/>
    <lineage>
        <taxon>Bacteria</taxon>
        <taxon>Pseudomonadati</taxon>
        <taxon>Pseudomonadota</taxon>
        <taxon>Alphaproteobacteria</taxon>
        <taxon>Sphingomonadales</taxon>
        <taxon>Sphingomonadaceae</taxon>
        <taxon>Sphingopyxis</taxon>
    </lineage>
</organism>
<reference evidence="1 2" key="1">
    <citation type="journal article" date="2002" name="Int. J. Syst. Evol. Microbiol.">
        <title>Sphingopyxis witflariensis sp. nov., isolated from activated sludge.</title>
        <authorList>
            <person name="Kampfer P."/>
            <person name="Witzenberger R."/>
            <person name="Denner E.B."/>
            <person name="Busse H.J."/>
            <person name="Neef A."/>
        </authorList>
    </citation>
    <scope>NUCLEOTIDE SEQUENCE [LARGE SCALE GENOMIC DNA]</scope>
    <source>
        <strain evidence="1 2">DSM 14551</strain>
    </source>
</reference>
<name>A0A246JYZ1_9SPHN</name>